<dbReference type="AlphaFoldDB" id="A0A388LKP9"/>
<organism evidence="2 3">
    <name type="scientific">Chara braunii</name>
    <name type="common">Braun's stonewort</name>
    <dbReference type="NCBI Taxonomy" id="69332"/>
    <lineage>
        <taxon>Eukaryota</taxon>
        <taxon>Viridiplantae</taxon>
        <taxon>Streptophyta</taxon>
        <taxon>Charophyceae</taxon>
        <taxon>Charales</taxon>
        <taxon>Characeae</taxon>
        <taxon>Chara</taxon>
    </lineage>
</organism>
<evidence type="ECO:0000313" key="2">
    <source>
        <dbReference type="EMBL" id="GBG82831.1"/>
    </source>
</evidence>
<feature type="repeat" description="TPR" evidence="1">
    <location>
        <begin position="267"/>
        <end position="300"/>
    </location>
</feature>
<dbReference type="STRING" id="69332.A0A388LKP9"/>
<feature type="repeat" description="TPR" evidence="1">
    <location>
        <begin position="233"/>
        <end position="266"/>
    </location>
</feature>
<sequence>MDAEITAAHRECVRLARSKDWAGCLKVLDAAIIKNDTNALLFLNRGLCNSHLDLHKRAVKDYTRALEVDPRLLKAWIQKGQSLMRLRRNLEAQQSWQHGAQFASSGIQDLDLCLELEELASGTLQAEPMAQTRASPSISEANQNLIGSGSGASTSSARQIISNCRANQNSQANHLSLIRNNSNARNVEIEGNFMDVAELERALSEGIDKVNTGRLDEAIDDFNRLLEKVPRFASALVTRGTALALQGKLEAAVQDFTQAIECSPKQIEAWKRRGQARAALGLEAEVLSDYAEALRIDPNCSDVYLQRGMFHYKLKDFQSAEADMRTTIEKDPNNKQAWNFLVWELIFCTQSWTLSPYLQPTIHVKRVLLR</sequence>
<comment type="caution">
    <text evidence="2">The sequence shown here is derived from an EMBL/GenBank/DDBJ whole genome shotgun (WGS) entry which is preliminary data.</text>
</comment>
<dbReference type="InterPro" id="IPR011990">
    <property type="entry name" value="TPR-like_helical_dom_sf"/>
</dbReference>
<evidence type="ECO:0000256" key="1">
    <source>
        <dbReference type="PROSITE-ProRule" id="PRU00339"/>
    </source>
</evidence>
<dbReference type="InterPro" id="IPR019734">
    <property type="entry name" value="TPR_rpt"/>
</dbReference>
<feature type="repeat" description="TPR" evidence="1">
    <location>
        <begin position="301"/>
        <end position="334"/>
    </location>
</feature>
<gene>
    <name evidence="2" type="ORF">CBR_g36362</name>
</gene>
<dbReference type="EMBL" id="BFEA01000419">
    <property type="protein sequence ID" value="GBG82831.1"/>
    <property type="molecule type" value="Genomic_DNA"/>
</dbReference>
<dbReference type="PANTHER" id="PTHR44749:SF1">
    <property type="entry name" value="TETRATRICOPEPTIDE-LIKE HELICAL DOMAIN-CONTAINING PROTEIN"/>
    <property type="match status" value="1"/>
</dbReference>
<name>A0A388LKP9_CHABU</name>
<dbReference type="PROSITE" id="PS50005">
    <property type="entry name" value="TPR"/>
    <property type="match status" value="4"/>
</dbReference>
<dbReference type="PANTHER" id="PTHR44749">
    <property type="entry name" value="SUPPRESSOR OF RPS4-RLD 1"/>
    <property type="match status" value="1"/>
</dbReference>
<dbReference type="SMART" id="SM00028">
    <property type="entry name" value="TPR"/>
    <property type="match status" value="5"/>
</dbReference>
<proteinExistence type="predicted"/>
<accession>A0A388LKP9</accession>
<keyword evidence="1" id="KW-0802">TPR repeat</keyword>
<dbReference type="InterPro" id="IPR044650">
    <property type="entry name" value="SRFR1-like"/>
</dbReference>
<dbReference type="GO" id="GO:0045892">
    <property type="term" value="P:negative regulation of DNA-templated transcription"/>
    <property type="evidence" value="ECO:0007669"/>
    <property type="project" value="InterPro"/>
</dbReference>
<feature type="repeat" description="TPR" evidence="1">
    <location>
        <begin position="39"/>
        <end position="72"/>
    </location>
</feature>
<dbReference type="Proteomes" id="UP000265515">
    <property type="component" value="Unassembled WGS sequence"/>
</dbReference>
<keyword evidence="3" id="KW-1185">Reference proteome</keyword>
<dbReference type="Pfam" id="PF13432">
    <property type="entry name" value="TPR_16"/>
    <property type="match status" value="1"/>
</dbReference>
<dbReference type="OrthoDB" id="1926212at2759"/>
<evidence type="ECO:0000313" key="3">
    <source>
        <dbReference type="Proteomes" id="UP000265515"/>
    </source>
</evidence>
<reference evidence="2 3" key="1">
    <citation type="journal article" date="2018" name="Cell">
        <title>The Chara Genome: Secondary Complexity and Implications for Plant Terrestrialization.</title>
        <authorList>
            <person name="Nishiyama T."/>
            <person name="Sakayama H."/>
            <person name="Vries J.D."/>
            <person name="Buschmann H."/>
            <person name="Saint-Marcoux D."/>
            <person name="Ullrich K.K."/>
            <person name="Haas F.B."/>
            <person name="Vanderstraeten L."/>
            <person name="Becker D."/>
            <person name="Lang D."/>
            <person name="Vosolsobe S."/>
            <person name="Rombauts S."/>
            <person name="Wilhelmsson P.K.I."/>
            <person name="Janitza P."/>
            <person name="Kern R."/>
            <person name="Heyl A."/>
            <person name="Rumpler F."/>
            <person name="Villalobos L.I.A.C."/>
            <person name="Clay J.M."/>
            <person name="Skokan R."/>
            <person name="Toyoda A."/>
            <person name="Suzuki Y."/>
            <person name="Kagoshima H."/>
            <person name="Schijlen E."/>
            <person name="Tajeshwar N."/>
            <person name="Catarino B."/>
            <person name="Hetherington A.J."/>
            <person name="Saltykova A."/>
            <person name="Bonnot C."/>
            <person name="Breuninger H."/>
            <person name="Symeonidi A."/>
            <person name="Radhakrishnan G.V."/>
            <person name="Van Nieuwerburgh F."/>
            <person name="Deforce D."/>
            <person name="Chang C."/>
            <person name="Karol K.G."/>
            <person name="Hedrich R."/>
            <person name="Ulvskov P."/>
            <person name="Glockner G."/>
            <person name="Delwiche C.F."/>
            <person name="Petrasek J."/>
            <person name="Van de Peer Y."/>
            <person name="Friml J."/>
            <person name="Beilby M."/>
            <person name="Dolan L."/>
            <person name="Kohara Y."/>
            <person name="Sugano S."/>
            <person name="Fujiyama A."/>
            <person name="Delaux P.-M."/>
            <person name="Quint M."/>
            <person name="TheiBen G."/>
            <person name="Hagemann M."/>
            <person name="Harholt J."/>
            <person name="Dunand C."/>
            <person name="Zachgo S."/>
            <person name="Langdale J."/>
            <person name="Maumus F."/>
            <person name="Straeten D.V.D."/>
            <person name="Gould S.B."/>
            <person name="Rensing S.A."/>
        </authorList>
    </citation>
    <scope>NUCLEOTIDE SEQUENCE [LARGE SCALE GENOMIC DNA]</scope>
    <source>
        <strain evidence="2 3">S276</strain>
    </source>
</reference>
<dbReference type="Gene3D" id="1.25.40.10">
    <property type="entry name" value="Tetratricopeptide repeat domain"/>
    <property type="match status" value="3"/>
</dbReference>
<dbReference type="Gramene" id="GBG82831">
    <property type="protein sequence ID" value="GBG82831"/>
    <property type="gene ID" value="CBR_g36362"/>
</dbReference>
<protein>
    <submittedName>
        <fullName evidence="2">Uncharacterized protein</fullName>
    </submittedName>
</protein>
<dbReference type="Pfam" id="PF13181">
    <property type="entry name" value="TPR_8"/>
    <property type="match status" value="1"/>
</dbReference>
<dbReference type="SUPFAM" id="SSF48452">
    <property type="entry name" value="TPR-like"/>
    <property type="match status" value="2"/>
</dbReference>
<dbReference type="OMA" id="RSKDWAG"/>